<comment type="caution">
    <text evidence="25">The sequence shown here is derived from an EMBL/GenBank/DDBJ whole genome shotgun (WGS) entry which is preliminary data.</text>
</comment>
<dbReference type="PROSITE" id="PS00116">
    <property type="entry name" value="DNA_POLYMERASE_B"/>
    <property type="match status" value="1"/>
</dbReference>
<keyword evidence="26" id="KW-1185">Reference proteome</keyword>
<evidence type="ECO:0000259" key="23">
    <source>
        <dbReference type="Pfam" id="PF03104"/>
    </source>
</evidence>
<dbReference type="GO" id="GO:0000724">
    <property type="term" value="P:double-strand break repair via homologous recombination"/>
    <property type="evidence" value="ECO:0007669"/>
    <property type="project" value="TreeGrafter"/>
</dbReference>
<dbReference type="Gene3D" id="3.90.1600.10">
    <property type="entry name" value="Palm domain of DNA polymerase"/>
    <property type="match status" value="1"/>
</dbReference>
<dbReference type="Pfam" id="PF03104">
    <property type="entry name" value="DNA_pol_B_exo1"/>
    <property type="match status" value="1"/>
</dbReference>
<dbReference type="InterPro" id="IPR006172">
    <property type="entry name" value="DNA-dir_DNA_pol_B"/>
</dbReference>
<dbReference type="CDD" id="cd05778">
    <property type="entry name" value="DNA_polB_zeta_exo"/>
    <property type="match status" value="1"/>
</dbReference>
<dbReference type="InterPro" id="IPR017964">
    <property type="entry name" value="DNA-dir_DNA_pol_B_CS"/>
</dbReference>
<keyword evidence="16" id="KW-0234">DNA repair</keyword>
<evidence type="ECO:0000256" key="18">
    <source>
        <dbReference type="ARBA" id="ARBA00049244"/>
    </source>
</evidence>
<dbReference type="GO" id="GO:0051539">
    <property type="term" value="F:4 iron, 4 sulfur cluster binding"/>
    <property type="evidence" value="ECO:0007669"/>
    <property type="project" value="UniProtKB-KW"/>
</dbReference>
<evidence type="ECO:0000256" key="6">
    <source>
        <dbReference type="ARBA" id="ARBA00022695"/>
    </source>
</evidence>
<dbReference type="InterPro" id="IPR006134">
    <property type="entry name" value="DNA-dir_DNA_pol_B_multi_dom"/>
</dbReference>
<dbReference type="SUPFAM" id="SSF56672">
    <property type="entry name" value="DNA/RNA polymerases"/>
    <property type="match status" value="1"/>
</dbReference>
<dbReference type="GO" id="GO:0005634">
    <property type="term" value="C:nucleus"/>
    <property type="evidence" value="ECO:0007669"/>
    <property type="project" value="UniProtKB-SubCell"/>
</dbReference>
<evidence type="ECO:0000259" key="24">
    <source>
        <dbReference type="Pfam" id="PF14260"/>
    </source>
</evidence>
<dbReference type="CDD" id="cd05534">
    <property type="entry name" value="POLBc_zeta"/>
    <property type="match status" value="1"/>
</dbReference>
<evidence type="ECO:0000313" key="25">
    <source>
        <dbReference type="EMBL" id="KAK7694651.1"/>
    </source>
</evidence>
<evidence type="ECO:0000256" key="16">
    <source>
        <dbReference type="ARBA" id="ARBA00023204"/>
    </source>
</evidence>
<evidence type="ECO:0000256" key="4">
    <source>
        <dbReference type="ARBA" id="ARBA00022485"/>
    </source>
</evidence>
<feature type="domain" description="C4-type zinc-finger of DNA polymerase delta" evidence="24">
    <location>
        <begin position="898"/>
        <end position="949"/>
    </location>
</feature>
<dbReference type="Pfam" id="PF14260">
    <property type="entry name" value="zf-C4pol"/>
    <property type="match status" value="1"/>
</dbReference>
<feature type="domain" description="DNA-directed DNA polymerase family B exonuclease" evidence="23">
    <location>
        <begin position="156"/>
        <end position="328"/>
    </location>
</feature>
<evidence type="ECO:0000259" key="22">
    <source>
        <dbReference type="Pfam" id="PF00136"/>
    </source>
</evidence>
<dbReference type="SUPFAM" id="SSF53098">
    <property type="entry name" value="Ribonuclease H-like"/>
    <property type="match status" value="1"/>
</dbReference>
<keyword evidence="14 20" id="KW-0411">Iron-sulfur</keyword>
<dbReference type="PRINTS" id="PR00106">
    <property type="entry name" value="DNAPOLB"/>
</dbReference>
<evidence type="ECO:0000256" key="14">
    <source>
        <dbReference type="ARBA" id="ARBA00023014"/>
    </source>
</evidence>
<dbReference type="FunFam" id="3.30.420.10:FF:000024">
    <property type="entry name" value="DNA polymerase zeta catalytic subunit"/>
    <property type="match status" value="1"/>
</dbReference>
<keyword evidence="6 20" id="KW-0548">Nucleotidyltransferase</keyword>
<evidence type="ECO:0000256" key="7">
    <source>
        <dbReference type="ARBA" id="ARBA00022705"/>
    </source>
</evidence>
<feature type="domain" description="DNA-directed DNA polymerase family B multifunctional" evidence="22">
    <location>
        <begin position="399"/>
        <end position="845"/>
    </location>
</feature>
<dbReference type="EMBL" id="JASBNA010000002">
    <property type="protein sequence ID" value="KAK7694651.1"/>
    <property type="molecule type" value="Genomic_DNA"/>
</dbReference>
<sequence>MSNCYEYSLKPPSTAEIVSTFGDSDLPSKLYRAPYYAVESDAPDHPREYAGLVYHLRGGDGLDTLDEWTSASAEESLDIIPNYDKASGSESNIWGWQYAASPPSVRQVRRWLTERGKRKRQTKPKDPSQIDGPTQANPYGMRPTLNPQNVPSVRQEGNMEVLAIEVFAPSITGKLPDPAADEVVVVFWSIYDSDSQNINQHFSSLCQAGIIAVNKQELNSRKIRGWSLDVVDTELELLNRVVDIVQDLDPDIIVGWDVQTSSLGYLDARAKSYDFNLAEQLSRAPGRTTNGGTDQWGAQTTTTFKIVGRHVLNLWRVIRAEQNFTTYTFEYTVFQILRKRTPHYSPHTLTSWYYSSVPEHVSRLLRYFTDRTSMVLEIIDVAQIVTKTAEFARIFGVDFFSVLSRGSQFKVESFMFRIAKPESFVLLSPSRQDVGRQNAAECMPLIMEPLSAFYNSPLLVLDFQSLYPSVMIAYNYCYSTCIGRVVDFKGQNKFGVTELHQPPGLLEKLKDHVNVAPNGMVYVKPEVRKGLLARMLTELLDTRVMVKQAMKVTKDDKALQRVLDARQLGLKFIANVTYGYTSATFSGRMPAVEIADSIVQSGRETLEKAIRVIDSTKKWGAKVVYGDTDSVFVYLIGKTKEQAFRIGQDIADTITAMNPAPVKLKFEKVYLPCVLLAKKRYVGFKFENPDDKEPVFDAKGIETVRRDGVPAQQKMVETCLKILFRTQDLSRVKEYCCDSWSRMLENRISPQDFIFAKEVKMGTYSDKVPPPPGVAVAARRMVEDSGYEPQYGERVPYVIIRGKPLERLVDRAVAPEEVLNDSHKYIDASYYISRVLIPPLERIFNLVGADVRSWYDDMPKALRADQPDAYLLSPRKVLDYVDLANRVNIDGHFLASRCLTCSEPTSYGVCMDCRTDEQPTIARLLVKVGKTESKLKNVHTVCSSCSGNPRYRTHPM</sequence>
<dbReference type="Gene3D" id="3.30.420.10">
    <property type="entry name" value="Ribonuclease H-like superfamily/Ribonuclease H"/>
    <property type="match status" value="1"/>
</dbReference>
<dbReference type="PANTHER" id="PTHR45812:SF1">
    <property type="entry name" value="DNA POLYMERASE ZETA CATALYTIC SUBUNIT"/>
    <property type="match status" value="1"/>
</dbReference>
<evidence type="ECO:0000256" key="8">
    <source>
        <dbReference type="ARBA" id="ARBA00022723"/>
    </source>
</evidence>
<dbReference type="Proteomes" id="UP001385951">
    <property type="component" value="Unassembled WGS sequence"/>
</dbReference>
<dbReference type="InterPro" id="IPR006133">
    <property type="entry name" value="DNA-dir_DNA_pol_B_exonuc"/>
</dbReference>
<dbReference type="AlphaFoldDB" id="A0AAW0GXZ0"/>
<keyword evidence="7 20" id="KW-0235">DNA replication</keyword>
<evidence type="ECO:0000256" key="11">
    <source>
        <dbReference type="ARBA" id="ARBA00022833"/>
    </source>
</evidence>
<evidence type="ECO:0000256" key="9">
    <source>
        <dbReference type="ARBA" id="ARBA00022763"/>
    </source>
</evidence>
<keyword evidence="11 20" id="KW-0862">Zinc</keyword>
<evidence type="ECO:0000313" key="26">
    <source>
        <dbReference type="Proteomes" id="UP001385951"/>
    </source>
</evidence>
<evidence type="ECO:0000256" key="2">
    <source>
        <dbReference type="ARBA" id="ARBA00004123"/>
    </source>
</evidence>
<dbReference type="EC" id="2.7.7.7" evidence="20"/>
<dbReference type="InterPro" id="IPR025687">
    <property type="entry name" value="Znf-C4pol"/>
</dbReference>
<evidence type="ECO:0000256" key="5">
    <source>
        <dbReference type="ARBA" id="ARBA00022679"/>
    </source>
</evidence>
<evidence type="ECO:0000256" key="19">
    <source>
        <dbReference type="ARBA" id="ARBA00066055"/>
    </source>
</evidence>
<name>A0AAW0GXZ0_9APHY</name>
<keyword evidence="17 20" id="KW-0539">Nucleus</keyword>
<dbReference type="InterPro" id="IPR030559">
    <property type="entry name" value="PolZ_Rev3"/>
</dbReference>
<comment type="similarity">
    <text evidence="3 20">Belongs to the DNA polymerase type-B family.</text>
</comment>
<gene>
    <name evidence="25" type="ORF">QCA50_001838</name>
</gene>
<evidence type="ECO:0000256" key="13">
    <source>
        <dbReference type="ARBA" id="ARBA00023004"/>
    </source>
</evidence>
<dbReference type="FunFam" id="1.10.287.690:FF:000002">
    <property type="entry name" value="DNA polymerase zeta"/>
    <property type="match status" value="1"/>
</dbReference>
<feature type="region of interest" description="Disordered" evidence="21">
    <location>
        <begin position="114"/>
        <end position="152"/>
    </location>
</feature>
<dbReference type="InterPro" id="IPR043502">
    <property type="entry name" value="DNA/RNA_pol_sf"/>
</dbReference>
<dbReference type="InterPro" id="IPR036397">
    <property type="entry name" value="RNaseH_sf"/>
</dbReference>
<dbReference type="GO" id="GO:0016035">
    <property type="term" value="C:zeta DNA polymerase complex"/>
    <property type="evidence" value="ECO:0007669"/>
    <property type="project" value="InterPro"/>
</dbReference>
<comment type="subunit">
    <text evidence="19">Forms DNA polymerase zeta with REV7.</text>
</comment>
<dbReference type="Pfam" id="PF00136">
    <property type="entry name" value="DNA_pol_B"/>
    <property type="match status" value="1"/>
</dbReference>
<keyword evidence="12 20" id="KW-0239">DNA-directed DNA polymerase</keyword>
<evidence type="ECO:0000256" key="21">
    <source>
        <dbReference type="SAM" id="MobiDB-lite"/>
    </source>
</evidence>
<dbReference type="GO" id="GO:0042276">
    <property type="term" value="P:error-prone translesion synthesis"/>
    <property type="evidence" value="ECO:0007669"/>
    <property type="project" value="TreeGrafter"/>
</dbReference>
<evidence type="ECO:0000256" key="15">
    <source>
        <dbReference type="ARBA" id="ARBA00023125"/>
    </source>
</evidence>
<keyword evidence="13 20" id="KW-0408">Iron</keyword>
<dbReference type="GO" id="GO:0003887">
    <property type="term" value="F:DNA-directed DNA polymerase activity"/>
    <property type="evidence" value="ECO:0007669"/>
    <property type="project" value="UniProtKB-KW"/>
</dbReference>
<dbReference type="InterPro" id="IPR012337">
    <property type="entry name" value="RNaseH-like_sf"/>
</dbReference>
<evidence type="ECO:0000256" key="20">
    <source>
        <dbReference type="RuleBase" id="RU000442"/>
    </source>
</evidence>
<comment type="subcellular location">
    <subcellularLocation>
        <location evidence="2 20">Nucleus</location>
    </subcellularLocation>
</comment>
<dbReference type="GO" id="GO:0006260">
    <property type="term" value="P:DNA replication"/>
    <property type="evidence" value="ECO:0007669"/>
    <property type="project" value="UniProtKB-KW"/>
</dbReference>
<dbReference type="PANTHER" id="PTHR45812">
    <property type="entry name" value="DNA POLYMERASE ZETA CATALYTIC SUBUNIT"/>
    <property type="match status" value="1"/>
</dbReference>
<proteinExistence type="inferred from homology"/>
<reference evidence="25 26" key="1">
    <citation type="submission" date="2022-09" db="EMBL/GenBank/DDBJ databases">
        <authorList>
            <person name="Palmer J.M."/>
        </authorList>
    </citation>
    <scope>NUCLEOTIDE SEQUENCE [LARGE SCALE GENOMIC DNA]</scope>
    <source>
        <strain evidence="25 26">DSM 7382</strain>
    </source>
</reference>
<keyword evidence="9" id="KW-0227">DNA damage</keyword>
<evidence type="ECO:0000256" key="12">
    <source>
        <dbReference type="ARBA" id="ARBA00022932"/>
    </source>
</evidence>
<comment type="cofactor">
    <cofactor evidence="1 20">
        <name>[4Fe-4S] cluster</name>
        <dbReference type="ChEBI" id="CHEBI:49883"/>
    </cofactor>
</comment>
<dbReference type="GO" id="GO:0003677">
    <property type="term" value="F:DNA binding"/>
    <property type="evidence" value="ECO:0007669"/>
    <property type="project" value="UniProtKB-KW"/>
</dbReference>
<keyword evidence="15 20" id="KW-0238">DNA-binding</keyword>
<dbReference type="SMART" id="SM00486">
    <property type="entry name" value="POLBc"/>
    <property type="match status" value="1"/>
</dbReference>
<dbReference type="FunFam" id="1.10.132.60:FF:000007">
    <property type="entry name" value="DNA polymerase"/>
    <property type="match status" value="1"/>
</dbReference>
<dbReference type="GO" id="GO:0008270">
    <property type="term" value="F:zinc ion binding"/>
    <property type="evidence" value="ECO:0007669"/>
    <property type="project" value="UniProtKB-KW"/>
</dbReference>
<dbReference type="InterPro" id="IPR042087">
    <property type="entry name" value="DNA_pol_B_thumb"/>
</dbReference>
<organism evidence="25 26">
    <name type="scientific">Cerrena zonata</name>
    <dbReference type="NCBI Taxonomy" id="2478898"/>
    <lineage>
        <taxon>Eukaryota</taxon>
        <taxon>Fungi</taxon>
        <taxon>Dikarya</taxon>
        <taxon>Basidiomycota</taxon>
        <taxon>Agaricomycotina</taxon>
        <taxon>Agaricomycetes</taxon>
        <taxon>Polyporales</taxon>
        <taxon>Cerrenaceae</taxon>
        <taxon>Cerrena</taxon>
    </lineage>
</organism>
<dbReference type="Gene3D" id="1.10.132.60">
    <property type="entry name" value="DNA polymerase family B, C-terminal domain"/>
    <property type="match status" value="1"/>
</dbReference>
<keyword evidence="8 20" id="KW-0479">Metal-binding</keyword>
<evidence type="ECO:0000256" key="17">
    <source>
        <dbReference type="ARBA" id="ARBA00023242"/>
    </source>
</evidence>
<evidence type="ECO:0000256" key="3">
    <source>
        <dbReference type="ARBA" id="ARBA00005755"/>
    </source>
</evidence>
<protein>
    <recommendedName>
        <fullName evidence="20">DNA polymerase</fullName>
        <ecNumber evidence="20">2.7.7.7</ecNumber>
    </recommendedName>
</protein>
<comment type="catalytic activity">
    <reaction evidence="18 20">
        <text>DNA(n) + a 2'-deoxyribonucleoside 5'-triphosphate = DNA(n+1) + diphosphate</text>
        <dbReference type="Rhea" id="RHEA:22508"/>
        <dbReference type="Rhea" id="RHEA-COMP:17339"/>
        <dbReference type="Rhea" id="RHEA-COMP:17340"/>
        <dbReference type="ChEBI" id="CHEBI:33019"/>
        <dbReference type="ChEBI" id="CHEBI:61560"/>
        <dbReference type="ChEBI" id="CHEBI:173112"/>
        <dbReference type="EC" id="2.7.7.7"/>
    </reaction>
</comment>
<evidence type="ECO:0000256" key="10">
    <source>
        <dbReference type="ARBA" id="ARBA00022771"/>
    </source>
</evidence>
<evidence type="ECO:0000256" key="1">
    <source>
        <dbReference type="ARBA" id="ARBA00001966"/>
    </source>
</evidence>
<accession>A0AAW0GXZ0</accession>
<keyword evidence="10 20" id="KW-0863">Zinc-finger</keyword>
<dbReference type="InterPro" id="IPR023211">
    <property type="entry name" value="DNA_pol_palm_dom_sf"/>
</dbReference>
<dbReference type="Gene3D" id="1.10.287.690">
    <property type="entry name" value="Helix hairpin bin"/>
    <property type="match status" value="1"/>
</dbReference>
<dbReference type="GO" id="GO:0000166">
    <property type="term" value="F:nucleotide binding"/>
    <property type="evidence" value="ECO:0007669"/>
    <property type="project" value="InterPro"/>
</dbReference>
<keyword evidence="5 20" id="KW-0808">Transferase</keyword>
<keyword evidence="4 20" id="KW-0004">4Fe-4S</keyword>